<dbReference type="PANTHER" id="PTHR10183">
    <property type="entry name" value="CALPAIN"/>
    <property type="match status" value="1"/>
</dbReference>
<evidence type="ECO:0000256" key="5">
    <source>
        <dbReference type="PIRSR" id="PIRSR622684-1"/>
    </source>
</evidence>
<evidence type="ECO:0000313" key="9">
    <source>
        <dbReference type="Proteomes" id="UP000789759"/>
    </source>
</evidence>
<dbReference type="GO" id="GO:0004198">
    <property type="term" value="F:calcium-dependent cysteine-type endopeptidase activity"/>
    <property type="evidence" value="ECO:0007669"/>
    <property type="project" value="InterPro"/>
</dbReference>
<evidence type="ECO:0000256" key="2">
    <source>
        <dbReference type="ARBA" id="ARBA00022670"/>
    </source>
</evidence>
<feature type="non-terminal residue" evidence="8">
    <location>
        <position position="349"/>
    </location>
</feature>
<dbReference type="InterPro" id="IPR000169">
    <property type="entry name" value="Pept_cys_AS"/>
</dbReference>
<feature type="active site" evidence="5 6">
    <location>
        <position position="228"/>
    </location>
</feature>
<dbReference type="AlphaFoldDB" id="A0A9N9IDM3"/>
<feature type="active site" evidence="5 6">
    <location>
        <position position="69"/>
    </location>
</feature>
<dbReference type="Proteomes" id="UP000789759">
    <property type="component" value="Unassembled WGS sequence"/>
</dbReference>
<dbReference type="InterPro" id="IPR001300">
    <property type="entry name" value="Peptidase_C2_calpain_cat"/>
</dbReference>
<proteinExistence type="inferred from homology"/>
<evidence type="ECO:0000256" key="6">
    <source>
        <dbReference type="PROSITE-ProRule" id="PRU00239"/>
    </source>
</evidence>
<evidence type="ECO:0000256" key="3">
    <source>
        <dbReference type="ARBA" id="ARBA00022801"/>
    </source>
</evidence>
<dbReference type="SUPFAM" id="SSF54001">
    <property type="entry name" value="Cysteine proteinases"/>
    <property type="match status" value="1"/>
</dbReference>
<dbReference type="InterPro" id="IPR022684">
    <property type="entry name" value="Calpain_cysteine_protease"/>
</dbReference>
<dbReference type="Pfam" id="PF00648">
    <property type="entry name" value="Peptidase_C2"/>
    <property type="match status" value="1"/>
</dbReference>
<dbReference type="EMBL" id="CAJVQA010014343">
    <property type="protein sequence ID" value="CAG8730529.1"/>
    <property type="molecule type" value="Genomic_DNA"/>
</dbReference>
<dbReference type="InterPro" id="IPR038765">
    <property type="entry name" value="Papain-like_cys_pep_sf"/>
</dbReference>
<protein>
    <submittedName>
        <fullName evidence="8">14155_t:CDS:1</fullName>
    </submittedName>
</protein>
<evidence type="ECO:0000259" key="7">
    <source>
        <dbReference type="PROSITE" id="PS50203"/>
    </source>
</evidence>
<keyword evidence="9" id="KW-1185">Reference proteome</keyword>
<feature type="domain" description="Calpain catalytic" evidence="7">
    <location>
        <begin position="6"/>
        <end position="310"/>
    </location>
</feature>
<reference evidence="8" key="1">
    <citation type="submission" date="2021-06" db="EMBL/GenBank/DDBJ databases">
        <authorList>
            <person name="Kallberg Y."/>
            <person name="Tangrot J."/>
            <person name="Rosling A."/>
        </authorList>
    </citation>
    <scope>NUCLEOTIDE SEQUENCE</scope>
    <source>
        <strain evidence="8">FL966</strain>
    </source>
</reference>
<evidence type="ECO:0000256" key="4">
    <source>
        <dbReference type="ARBA" id="ARBA00022807"/>
    </source>
</evidence>
<accession>A0A9N9IDM3</accession>
<evidence type="ECO:0000256" key="1">
    <source>
        <dbReference type="ARBA" id="ARBA00007623"/>
    </source>
</evidence>
<dbReference type="Gene3D" id="3.90.70.10">
    <property type="entry name" value="Cysteine proteinases"/>
    <property type="match status" value="1"/>
</dbReference>
<dbReference type="PRINTS" id="PR00704">
    <property type="entry name" value="CALPAIN"/>
</dbReference>
<name>A0A9N9IDM3_9GLOM</name>
<comment type="caution">
    <text evidence="8">The sequence shown here is derived from an EMBL/GenBank/DDBJ whole genome shotgun (WGS) entry which is preliminary data.</text>
</comment>
<sequence length="349" mass="39694">KSAECNTKDIKFKDTDWTLDGEKAILDANKVDKSVVVEIIRISDFIRNPIFFINDDFPGELKQGGLGDCWFLAALAAIEDFPRVIKSIAVARDEINGIYGFVFFIKNNWVGTIVDDYVFVKQNGHYYFSECTCRRETWASLLEKAYAKVYGGYEKLKGGHVGEAFENLSGQTRVVYNCSDILTSQTKKDALWESLLGRMNHHIGFGCETYPKPSNGVNKGPDGLILGHVYSVIRAVRFKPSNALNVQLVEVRNPWAHAEFTLSWNDKDTISWKPGYATKLQHSLDDDGSFFMTYDDFLTHFKRIESCAFQFAGECYEVFSDPLDFPDRKQTITHDKLPPVVYIYHSFTG</sequence>
<dbReference type="PANTHER" id="PTHR10183:SF379">
    <property type="entry name" value="CALPAIN-5"/>
    <property type="match status" value="1"/>
</dbReference>
<evidence type="ECO:0000313" key="8">
    <source>
        <dbReference type="EMBL" id="CAG8730529.1"/>
    </source>
</evidence>
<dbReference type="PROSITE" id="PS50203">
    <property type="entry name" value="CALPAIN_CAT"/>
    <property type="match status" value="1"/>
</dbReference>
<keyword evidence="3 6" id="KW-0378">Hydrolase</keyword>
<keyword evidence="4 6" id="KW-0788">Thiol protease</keyword>
<dbReference type="PROSITE" id="PS00139">
    <property type="entry name" value="THIOL_PROTEASE_CYS"/>
    <property type="match status" value="1"/>
</dbReference>
<keyword evidence="2 6" id="KW-0645">Protease</keyword>
<dbReference type="GO" id="GO:0006508">
    <property type="term" value="P:proteolysis"/>
    <property type="evidence" value="ECO:0007669"/>
    <property type="project" value="UniProtKB-KW"/>
</dbReference>
<dbReference type="SMART" id="SM00230">
    <property type="entry name" value="CysPc"/>
    <property type="match status" value="1"/>
</dbReference>
<feature type="active site" evidence="5 6">
    <location>
        <position position="253"/>
    </location>
</feature>
<organism evidence="8 9">
    <name type="scientific">Cetraspora pellucida</name>
    <dbReference type="NCBI Taxonomy" id="1433469"/>
    <lineage>
        <taxon>Eukaryota</taxon>
        <taxon>Fungi</taxon>
        <taxon>Fungi incertae sedis</taxon>
        <taxon>Mucoromycota</taxon>
        <taxon>Glomeromycotina</taxon>
        <taxon>Glomeromycetes</taxon>
        <taxon>Diversisporales</taxon>
        <taxon>Gigasporaceae</taxon>
        <taxon>Cetraspora</taxon>
    </lineage>
</organism>
<dbReference type="OrthoDB" id="424753at2759"/>
<gene>
    <name evidence="8" type="ORF">CPELLU_LOCUS13465</name>
</gene>
<comment type="similarity">
    <text evidence="1">Belongs to the peptidase C2 family.</text>
</comment>